<evidence type="ECO:0000256" key="1">
    <source>
        <dbReference type="SAM" id="MobiDB-lite"/>
    </source>
</evidence>
<accession>A0AAV7U7I7</accession>
<comment type="caution">
    <text evidence="2">The sequence shown here is derived from an EMBL/GenBank/DDBJ whole genome shotgun (WGS) entry which is preliminary data.</text>
</comment>
<dbReference type="AlphaFoldDB" id="A0AAV7U7I7"/>
<feature type="region of interest" description="Disordered" evidence="1">
    <location>
        <begin position="1"/>
        <end position="63"/>
    </location>
</feature>
<feature type="region of interest" description="Disordered" evidence="1">
    <location>
        <begin position="170"/>
        <end position="216"/>
    </location>
</feature>
<name>A0AAV7U7I7_PLEWA</name>
<proteinExistence type="predicted"/>
<feature type="compositionally biased region" description="Polar residues" evidence="1">
    <location>
        <begin position="40"/>
        <end position="55"/>
    </location>
</feature>
<dbReference type="EMBL" id="JANPWB010000005">
    <property type="protein sequence ID" value="KAJ1184820.1"/>
    <property type="molecule type" value="Genomic_DNA"/>
</dbReference>
<evidence type="ECO:0000313" key="2">
    <source>
        <dbReference type="EMBL" id="KAJ1184820.1"/>
    </source>
</evidence>
<evidence type="ECO:0000313" key="3">
    <source>
        <dbReference type="Proteomes" id="UP001066276"/>
    </source>
</evidence>
<feature type="compositionally biased region" description="Basic and acidic residues" evidence="1">
    <location>
        <begin position="200"/>
        <end position="209"/>
    </location>
</feature>
<feature type="compositionally biased region" description="Basic and acidic residues" evidence="1">
    <location>
        <begin position="170"/>
        <end position="179"/>
    </location>
</feature>
<dbReference type="Proteomes" id="UP001066276">
    <property type="component" value="Chromosome 3_1"/>
</dbReference>
<keyword evidence="3" id="KW-1185">Reference proteome</keyword>
<feature type="compositionally biased region" description="Polar residues" evidence="1">
    <location>
        <begin position="132"/>
        <end position="142"/>
    </location>
</feature>
<protein>
    <submittedName>
        <fullName evidence="2">Uncharacterized protein</fullName>
    </submittedName>
</protein>
<feature type="region of interest" description="Disordered" evidence="1">
    <location>
        <begin position="96"/>
        <end position="153"/>
    </location>
</feature>
<gene>
    <name evidence="2" type="ORF">NDU88_001617</name>
</gene>
<reference evidence="2" key="1">
    <citation type="journal article" date="2022" name="bioRxiv">
        <title>Sequencing and chromosome-scale assembly of the giantPleurodeles waltlgenome.</title>
        <authorList>
            <person name="Brown T."/>
            <person name="Elewa A."/>
            <person name="Iarovenko S."/>
            <person name="Subramanian E."/>
            <person name="Araus A.J."/>
            <person name="Petzold A."/>
            <person name="Susuki M."/>
            <person name="Suzuki K.-i.T."/>
            <person name="Hayashi T."/>
            <person name="Toyoda A."/>
            <person name="Oliveira C."/>
            <person name="Osipova E."/>
            <person name="Leigh N.D."/>
            <person name="Simon A."/>
            <person name="Yun M.H."/>
        </authorList>
    </citation>
    <scope>NUCLEOTIDE SEQUENCE</scope>
    <source>
        <strain evidence="2">20211129_DDA</strain>
        <tissue evidence="2">Liver</tissue>
    </source>
</reference>
<organism evidence="2 3">
    <name type="scientific">Pleurodeles waltl</name>
    <name type="common">Iberian ribbed newt</name>
    <dbReference type="NCBI Taxonomy" id="8319"/>
    <lineage>
        <taxon>Eukaryota</taxon>
        <taxon>Metazoa</taxon>
        <taxon>Chordata</taxon>
        <taxon>Craniata</taxon>
        <taxon>Vertebrata</taxon>
        <taxon>Euteleostomi</taxon>
        <taxon>Amphibia</taxon>
        <taxon>Batrachia</taxon>
        <taxon>Caudata</taxon>
        <taxon>Salamandroidea</taxon>
        <taxon>Salamandridae</taxon>
        <taxon>Pleurodelinae</taxon>
        <taxon>Pleurodeles</taxon>
    </lineage>
</organism>
<sequence>MIDSSPPPAMHMSKKVCGGLTSTRERPCDLTIGDRGGPTITGSDTTRRPQCTSPGPDTRRQDTLRETAYQQIDARPSIPGCGRLRTAASSAKAVHVARRPCRASPAAPSGVTAPAARSSRRLDAPQGPTPPWKTTSAATQPRGTPPPSQSFPVYGCTHSAVQLCAHALEKKKERGESSKRAGLARTSAVQILHTTTRHLQRPEPAEKQAKWTKARI</sequence>